<dbReference type="Pfam" id="PF00787">
    <property type="entry name" value="PX"/>
    <property type="match status" value="1"/>
</dbReference>
<dbReference type="CDD" id="cd06863">
    <property type="entry name" value="PX_Atg24p"/>
    <property type="match status" value="1"/>
</dbReference>
<keyword evidence="5" id="KW-0963">Cytoplasm</keyword>
<dbReference type="Proteomes" id="UP000799302">
    <property type="component" value="Unassembled WGS sequence"/>
</dbReference>
<sequence length="422" mass="47493">MAHQDFDDGLLDCTVSSPQKESEGTQNTHVSYLVTTKTNFKTFQKPSTTVRRRFTDFLFLSTTLSREYPAVAVPPLPEKHNTAYLRGGARFTSDFTERRARSLHRFLRRIALHPELRRAAVLLQFLESPEWHSTMKSRMPSGSSPRSGSDGGGGGSGALETWTDSFLNAFAKVHKPDKRFIEVREKADKLGEDLGSVEKSVARVARRQADLGADYDEVAGQFQKLQVLEPGVAQPLTGFAVSVRESSEAWMELRNHTDRDYLTSLKDMEAYIASLKALLKAREQKQLDFEGLSDYLAKAAADRDTLASHQGSSGLGVSGLLRSKIEDVRGVDHEKARRDRIRKLEMEIERLTREVENAKVASEMFDDRTVREVQEFERIKSIELQDTLGDLADAHIDFFGKTVETWEKFVAQMEEEGVTAAE</sequence>
<keyword evidence="7" id="KW-0072">Autophagy</keyword>
<dbReference type="Pfam" id="PF09325">
    <property type="entry name" value="Vps5"/>
    <property type="match status" value="1"/>
</dbReference>
<dbReference type="GO" id="GO:0015031">
    <property type="term" value="P:protein transport"/>
    <property type="evidence" value="ECO:0007669"/>
    <property type="project" value="TreeGrafter"/>
</dbReference>
<dbReference type="GO" id="GO:0034727">
    <property type="term" value="P:piecemeal microautophagy of the nucleus"/>
    <property type="evidence" value="ECO:0007669"/>
    <property type="project" value="TreeGrafter"/>
</dbReference>
<feature type="compositionally biased region" description="Low complexity" evidence="13">
    <location>
        <begin position="137"/>
        <end position="148"/>
    </location>
</feature>
<dbReference type="SUPFAM" id="SSF103657">
    <property type="entry name" value="BAR/IMD domain-like"/>
    <property type="match status" value="1"/>
</dbReference>
<evidence type="ECO:0000256" key="1">
    <source>
        <dbReference type="ARBA" id="ARBA00004481"/>
    </source>
</evidence>
<evidence type="ECO:0000256" key="13">
    <source>
        <dbReference type="SAM" id="MobiDB-lite"/>
    </source>
</evidence>
<evidence type="ECO:0000256" key="11">
    <source>
        <dbReference type="ARBA" id="ARBA00041273"/>
    </source>
</evidence>
<evidence type="ECO:0000313" key="15">
    <source>
        <dbReference type="EMBL" id="KAF2674922.1"/>
    </source>
</evidence>
<dbReference type="GO" id="GO:0000422">
    <property type="term" value="P:autophagy of mitochondrion"/>
    <property type="evidence" value="ECO:0007669"/>
    <property type="project" value="TreeGrafter"/>
</dbReference>
<keyword evidence="9" id="KW-0472">Membrane</keyword>
<dbReference type="GO" id="GO:0061709">
    <property type="term" value="P:reticulophagy"/>
    <property type="evidence" value="ECO:0007669"/>
    <property type="project" value="TreeGrafter"/>
</dbReference>
<keyword evidence="16" id="KW-1185">Reference proteome</keyword>
<feature type="region of interest" description="Disordered" evidence="13">
    <location>
        <begin position="134"/>
        <end position="157"/>
    </location>
</feature>
<dbReference type="OrthoDB" id="205639at2759"/>
<protein>
    <recommendedName>
        <fullName evidence="10">Sorting nexin-4</fullName>
    </recommendedName>
    <alternativeName>
        <fullName evidence="11">Autophagy-related protein 24</fullName>
    </alternativeName>
</protein>
<dbReference type="InterPro" id="IPR015404">
    <property type="entry name" value="Vps5_C"/>
</dbReference>
<proteinExistence type="inferred from homology"/>
<dbReference type="GO" id="GO:0035091">
    <property type="term" value="F:phosphatidylinositol binding"/>
    <property type="evidence" value="ECO:0007669"/>
    <property type="project" value="InterPro"/>
</dbReference>
<evidence type="ECO:0000256" key="6">
    <source>
        <dbReference type="ARBA" id="ARBA00022753"/>
    </source>
</evidence>
<dbReference type="GO" id="GO:0000407">
    <property type="term" value="C:phagophore assembly site"/>
    <property type="evidence" value="ECO:0007669"/>
    <property type="project" value="TreeGrafter"/>
</dbReference>
<evidence type="ECO:0000256" key="7">
    <source>
        <dbReference type="ARBA" id="ARBA00023006"/>
    </source>
</evidence>
<dbReference type="GO" id="GO:0010008">
    <property type="term" value="C:endosome membrane"/>
    <property type="evidence" value="ECO:0007669"/>
    <property type="project" value="UniProtKB-SubCell"/>
</dbReference>
<dbReference type="EMBL" id="MU004230">
    <property type="protein sequence ID" value="KAF2674922.1"/>
    <property type="molecule type" value="Genomic_DNA"/>
</dbReference>
<keyword evidence="8" id="KW-0446">Lipid-binding</keyword>
<evidence type="ECO:0000256" key="10">
    <source>
        <dbReference type="ARBA" id="ARBA00040748"/>
    </source>
</evidence>
<evidence type="ECO:0000256" key="3">
    <source>
        <dbReference type="ARBA" id="ARBA00010883"/>
    </source>
</evidence>
<dbReference type="PANTHER" id="PTHR45949">
    <property type="entry name" value="SORTING NEXIN-4"/>
    <property type="match status" value="1"/>
</dbReference>
<dbReference type="PANTHER" id="PTHR45949:SF2">
    <property type="entry name" value="SORTING NEXIN-4"/>
    <property type="match status" value="1"/>
</dbReference>
<evidence type="ECO:0000256" key="2">
    <source>
        <dbReference type="ARBA" id="ARBA00004496"/>
    </source>
</evidence>
<keyword evidence="12" id="KW-0175">Coiled coil</keyword>
<gene>
    <name evidence="15" type="ORF">BT63DRAFT_435933</name>
</gene>
<dbReference type="SMART" id="SM00312">
    <property type="entry name" value="PX"/>
    <property type="match status" value="1"/>
</dbReference>
<evidence type="ECO:0000259" key="14">
    <source>
        <dbReference type="PROSITE" id="PS50195"/>
    </source>
</evidence>
<evidence type="ECO:0000256" key="5">
    <source>
        <dbReference type="ARBA" id="ARBA00022490"/>
    </source>
</evidence>
<dbReference type="FunFam" id="1.20.1270.60:FF:000042">
    <property type="entry name" value="Vacuolar targeting protein Atg24"/>
    <property type="match status" value="1"/>
</dbReference>
<evidence type="ECO:0000313" key="16">
    <source>
        <dbReference type="Proteomes" id="UP000799302"/>
    </source>
</evidence>
<evidence type="ECO:0000256" key="9">
    <source>
        <dbReference type="ARBA" id="ARBA00023136"/>
    </source>
</evidence>
<name>A0A6A6URQ4_9PEZI</name>
<evidence type="ECO:0000256" key="4">
    <source>
        <dbReference type="ARBA" id="ARBA00022448"/>
    </source>
</evidence>
<dbReference type="SUPFAM" id="SSF64268">
    <property type="entry name" value="PX domain"/>
    <property type="match status" value="1"/>
</dbReference>
<dbReference type="InterPro" id="IPR036871">
    <property type="entry name" value="PX_dom_sf"/>
</dbReference>
<evidence type="ECO:0000256" key="12">
    <source>
        <dbReference type="SAM" id="Coils"/>
    </source>
</evidence>
<feature type="coiled-coil region" evidence="12">
    <location>
        <begin position="334"/>
        <end position="368"/>
    </location>
</feature>
<reference evidence="15" key="1">
    <citation type="journal article" date="2020" name="Stud. Mycol.">
        <title>101 Dothideomycetes genomes: a test case for predicting lifestyles and emergence of pathogens.</title>
        <authorList>
            <person name="Haridas S."/>
            <person name="Albert R."/>
            <person name="Binder M."/>
            <person name="Bloem J."/>
            <person name="Labutti K."/>
            <person name="Salamov A."/>
            <person name="Andreopoulos B."/>
            <person name="Baker S."/>
            <person name="Barry K."/>
            <person name="Bills G."/>
            <person name="Bluhm B."/>
            <person name="Cannon C."/>
            <person name="Castanera R."/>
            <person name="Culley D."/>
            <person name="Daum C."/>
            <person name="Ezra D."/>
            <person name="Gonzalez J."/>
            <person name="Henrissat B."/>
            <person name="Kuo A."/>
            <person name="Liang C."/>
            <person name="Lipzen A."/>
            <person name="Lutzoni F."/>
            <person name="Magnuson J."/>
            <person name="Mondo S."/>
            <person name="Nolan M."/>
            <person name="Ohm R."/>
            <person name="Pangilinan J."/>
            <person name="Park H.-J."/>
            <person name="Ramirez L."/>
            <person name="Alfaro M."/>
            <person name="Sun H."/>
            <person name="Tritt A."/>
            <person name="Yoshinaga Y."/>
            <person name="Zwiers L.-H."/>
            <person name="Turgeon B."/>
            <person name="Goodwin S."/>
            <person name="Spatafora J."/>
            <person name="Crous P."/>
            <person name="Grigoriev I."/>
        </authorList>
    </citation>
    <scope>NUCLEOTIDE SEQUENCE</scope>
    <source>
        <strain evidence="15">CBS 115976</strain>
    </source>
</reference>
<keyword evidence="4" id="KW-0813">Transport</keyword>
<dbReference type="GO" id="GO:0032456">
    <property type="term" value="P:endocytic recycling"/>
    <property type="evidence" value="ECO:0007669"/>
    <property type="project" value="TreeGrafter"/>
</dbReference>
<comment type="subcellular location">
    <subcellularLocation>
        <location evidence="2">Cytoplasm</location>
    </subcellularLocation>
    <subcellularLocation>
        <location evidence="1">Endosome membrane</location>
        <topology evidence="1">Peripheral membrane protein</topology>
    </subcellularLocation>
</comment>
<accession>A0A6A6URQ4</accession>
<keyword evidence="6" id="KW-0967">Endosome</keyword>
<evidence type="ECO:0000256" key="8">
    <source>
        <dbReference type="ARBA" id="ARBA00023121"/>
    </source>
</evidence>
<dbReference type="Gene3D" id="1.20.1270.60">
    <property type="entry name" value="Arfaptin homology (AH) domain/BAR domain"/>
    <property type="match status" value="1"/>
</dbReference>
<dbReference type="Gene3D" id="3.30.1520.10">
    <property type="entry name" value="Phox-like domain"/>
    <property type="match status" value="1"/>
</dbReference>
<dbReference type="CDD" id="cd07628">
    <property type="entry name" value="BAR_Atg24p"/>
    <property type="match status" value="1"/>
</dbReference>
<organism evidence="15 16">
    <name type="scientific">Microthyrium microscopicum</name>
    <dbReference type="NCBI Taxonomy" id="703497"/>
    <lineage>
        <taxon>Eukaryota</taxon>
        <taxon>Fungi</taxon>
        <taxon>Dikarya</taxon>
        <taxon>Ascomycota</taxon>
        <taxon>Pezizomycotina</taxon>
        <taxon>Dothideomycetes</taxon>
        <taxon>Dothideomycetes incertae sedis</taxon>
        <taxon>Microthyriales</taxon>
        <taxon>Microthyriaceae</taxon>
        <taxon>Microthyrium</taxon>
    </lineage>
</organism>
<dbReference type="InterPro" id="IPR001683">
    <property type="entry name" value="PX_dom"/>
</dbReference>
<dbReference type="GO" id="GO:0005769">
    <property type="term" value="C:early endosome"/>
    <property type="evidence" value="ECO:0007669"/>
    <property type="project" value="TreeGrafter"/>
</dbReference>
<dbReference type="PROSITE" id="PS50195">
    <property type="entry name" value="PX"/>
    <property type="match status" value="1"/>
</dbReference>
<dbReference type="AlphaFoldDB" id="A0A6A6URQ4"/>
<dbReference type="InterPro" id="IPR027267">
    <property type="entry name" value="AH/BAR_dom_sf"/>
</dbReference>
<feature type="domain" description="PX" evidence="14">
    <location>
        <begin position="10"/>
        <end position="133"/>
    </location>
</feature>
<comment type="similarity">
    <text evidence="3">Belongs to the sorting nexin family.</text>
</comment>